<accession>U1I4H1</accession>
<comment type="similarity">
    <text evidence="2">Belongs to the auxin efflux carrier (TC 2.A.69) family.</text>
</comment>
<feature type="transmembrane region" description="Helical" evidence="8">
    <location>
        <begin position="206"/>
        <end position="223"/>
    </location>
</feature>
<comment type="subcellular location">
    <subcellularLocation>
        <location evidence="1">Cell membrane</location>
        <topology evidence="1">Multi-pass membrane protein</topology>
    </subcellularLocation>
</comment>
<organism evidence="9 10">
    <name type="scientific">Gallibacterium anatis 12656/12</name>
    <dbReference type="NCBI Taxonomy" id="1195244"/>
    <lineage>
        <taxon>Bacteria</taxon>
        <taxon>Pseudomonadati</taxon>
        <taxon>Pseudomonadota</taxon>
        <taxon>Gammaproteobacteria</taxon>
        <taxon>Pasteurellales</taxon>
        <taxon>Pasteurellaceae</taxon>
        <taxon>Gallibacterium</taxon>
    </lineage>
</organism>
<dbReference type="InterPro" id="IPR004776">
    <property type="entry name" value="Mem_transp_PIN-like"/>
</dbReference>
<evidence type="ECO:0000256" key="7">
    <source>
        <dbReference type="ARBA" id="ARBA00023136"/>
    </source>
</evidence>
<evidence type="ECO:0000256" key="8">
    <source>
        <dbReference type="SAM" id="Phobius"/>
    </source>
</evidence>
<keyword evidence="6 8" id="KW-1133">Transmembrane helix</keyword>
<feature type="transmembrane region" description="Helical" evidence="8">
    <location>
        <begin position="292"/>
        <end position="312"/>
    </location>
</feature>
<dbReference type="InterPro" id="IPR038770">
    <property type="entry name" value="Na+/solute_symporter_sf"/>
</dbReference>
<dbReference type="PATRIC" id="fig|1195244.3.peg.1407"/>
<dbReference type="PANTHER" id="PTHR36838">
    <property type="entry name" value="AUXIN EFFLUX CARRIER FAMILY PROTEIN"/>
    <property type="match status" value="1"/>
</dbReference>
<dbReference type="GO" id="GO:0005886">
    <property type="term" value="C:plasma membrane"/>
    <property type="evidence" value="ECO:0007669"/>
    <property type="project" value="UniProtKB-SubCell"/>
</dbReference>
<feature type="transmembrane region" description="Helical" evidence="8">
    <location>
        <begin position="165"/>
        <end position="185"/>
    </location>
</feature>
<dbReference type="EMBL" id="AVOX01000030">
    <property type="protein sequence ID" value="ERF78220.1"/>
    <property type="molecule type" value="Genomic_DNA"/>
</dbReference>
<evidence type="ECO:0000256" key="2">
    <source>
        <dbReference type="ARBA" id="ARBA00010145"/>
    </source>
</evidence>
<evidence type="ECO:0000256" key="3">
    <source>
        <dbReference type="ARBA" id="ARBA00022448"/>
    </source>
</evidence>
<dbReference type="Proteomes" id="UP000016529">
    <property type="component" value="Unassembled WGS sequence"/>
</dbReference>
<feature type="transmembrane region" description="Helical" evidence="8">
    <location>
        <begin position="139"/>
        <end position="159"/>
    </location>
</feature>
<evidence type="ECO:0000256" key="4">
    <source>
        <dbReference type="ARBA" id="ARBA00022475"/>
    </source>
</evidence>
<protein>
    <submittedName>
        <fullName evidence="9">Malonate transporter</fullName>
    </submittedName>
</protein>
<reference evidence="9 10" key="1">
    <citation type="journal article" date="2013" name="Genome Announc.">
        <title>Draft Genome Sequence of Gallibacterium anatis bv. haemolytica 12656-12 Liver, an Isolate Obtained from the Liver of a Septicemic Chicken.</title>
        <authorList>
            <person name="Kudirkiene E."/>
            <person name="Christensen H."/>
            <person name="Bojesen A.M."/>
        </authorList>
    </citation>
    <scope>NUCLEOTIDE SEQUENCE [LARGE SCALE GENOMIC DNA]</scope>
    <source>
        <strain evidence="9">12656/12</strain>
    </source>
</reference>
<dbReference type="PANTHER" id="PTHR36838:SF4">
    <property type="entry name" value="AUXIN EFFLUX CARRIER FAMILY PROTEIN"/>
    <property type="match status" value="1"/>
</dbReference>
<feature type="transmembrane region" description="Helical" evidence="8">
    <location>
        <begin position="77"/>
        <end position="95"/>
    </location>
</feature>
<dbReference type="AlphaFoldDB" id="U1I4H1"/>
<name>U1I4H1_9PAST</name>
<evidence type="ECO:0000256" key="6">
    <source>
        <dbReference type="ARBA" id="ARBA00022989"/>
    </source>
</evidence>
<dbReference type="GO" id="GO:0055085">
    <property type="term" value="P:transmembrane transport"/>
    <property type="evidence" value="ECO:0007669"/>
    <property type="project" value="InterPro"/>
</dbReference>
<dbReference type="RefSeq" id="WP_021461809.1">
    <property type="nucleotide sequence ID" value="NZ_AVOX01000030.1"/>
</dbReference>
<feature type="transmembrane region" description="Helical" evidence="8">
    <location>
        <begin position="107"/>
        <end position="127"/>
    </location>
</feature>
<evidence type="ECO:0000313" key="9">
    <source>
        <dbReference type="EMBL" id="ERF78220.1"/>
    </source>
</evidence>
<dbReference type="Gene3D" id="1.20.1530.20">
    <property type="match status" value="1"/>
</dbReference>
<feature type="transmembrane region" description="Helical" evidence="8">
    <location>
        <begin position="268"/>
        <end position="286"/>
    </location>
</feature>
<keyword evidence="4" id="KW-1003">Cell membrane</keyword>
<keyword evidence="3" id="KW-0813">Transport</keyword>
<proteinExistence type="inferred from homology"/>
<feature type="transmembrane region" description="Helical" evidence="8">
    <location>
        <begin position="324"/>
        <end position="344"/>
    </location>
</feature>
<evidence type="ECO:0000313" key="10">
    <source>
        <dbReference type="Proteomes" id="UP000016529"/>
    </source>
</evidence>
<sequence length="350" mass="37862">MATCADQFHQHTFFTHNELTPRCYINPTSEVKMEGFLSSISFSIGVTLPNILMLFLGIYLRRIGMINEQFSQQGSKLVFNITLPALLFLSIVQHPTDYAAQLKMVSVGYLGCIIIFLLSEFYAAKYIEDKRERGTFVQGVFRGNSGIIGLSLCANAYGSSGIATASVYTAVITILYNILAVITLSRSLATNGKTNLVHILRQIAKNPLVISIVLALIVSKLGFTIPKSLISTGDYLSRMTLPLALLCTGASLDLKGMDTSSKIAFQSSIGRIFFAPLAMVIFARLFNLDNTSLGVIFLMSATPVAVASYPMVRSMGGNAKTAANIVGITTIGAIISSAIGIVILKQLNWM</sequence>
<evidence type="ECO:0000256" key="5">
    <source>
        <dbReference type="ARBA" id="ARBA00022692"/>
    </source>
</evidence>
<evidence type="ECO:0000256" key="1">
    <source>
        <dbReference type="ARBA" id="ARBA00004651"/>
    </source>
</evidence>
<comment type="caution">
    <text evidence="9">The sequence shown here is derived from an EMBL/GenBank/DDBJ whole genome shotgun (WGS) entry which is preliminary data.</text>
</comment>
<keyword evidence="5 8" id="KW-0812">Transmembrane</keyword>
<gene>
    <name evidence="9" type="ORF">N561_07295</name>
</gene>
<keyword evidence="7 8" id="KW-0472">Membrane</keyword>
<feature type="transmembrane region" description="Helical" evidence="8">
    <location>
        <begin position="36"/>
        <end position="56"/>
    </location>
</feature>
<dbReference type="Pfam" id="PF03547">
    <property type="entry name" value="Mem_trans"/>
    <property type="match status" value="1"/>
</dbReference>